<keyword evidence="5 11" id="KW-0067">ATP-binding</keyword>
<keyword evidence="3 12" id="KW-0479">Metal-binding</keyword>
<evidence type="ECO:0000256" key="12">
    <source>
        <dbReference type="PIRSR" id="PIRSR606539-3"/>
    </source>
</evidence>
<evidence type="ECO:0000256" key="1">
    <source>
        <dbReference type="ARBA" id="ARBA00004141"/>
    </source>
</evidence>
<evidence type="ECO:0000313" key="16">
    <source>
        <dbReference type="Proteomes" id="UP000187209"/>
    </source>
</evidence>
<comment type="caution">
    <text evidence="15">The sequence shown here is derived from an EMBL/GenBank/DDBJ whole genome shotgun (WGS) entry which is preliminary data.</text>
</comment>
<protein>
    <recommendedName>
        <fullName evidence="14">Guanylate cyclase domain-containing protein</fullName>
    </recommendedName>
</protein>
<dbReference type="SUPFAM" id="SSF55073">
    <property type="entry name" value="Nucleotide cyclase"/>
    <property type="match status" value="2"/>
</dbReference>
<keyword evidence="16" id="KW-1185">Reference proteome</keyword>
<comment type="subcellular location">
    <subcellularLocation>
        <location evidence="1">Membrane</location>
        <topology evidence="1">Multi-pass membrane protein</topology>
    </subcellularLocation>
</comment>
<keyword evidence="6 12" id="KW-0460">Magnesium</keyword>
<evidence type="ECO:0000256" key="4">
    <source>
        <dbReference type="ARBA" id="ARBA00022741"/>
    </source>
</evidence>
<evidence type="ECO:0000256" key="7">
    <source>
        <dbReference type="ARBA" id="ARBA00022967"/>
    </source>
</evidence>
<feature type="binding site" evidence="11">
    <location>
        <position position="374"/>
    </location>
    <ligand>
        <name>ATP</name>
        <dbReference type="ChEBI" id="CHEBI:30616"/>
    </ligand>
</feature>
<dbReference type="PROSITE" id="PS50125">
    <property type="entry name" value="GUANYLATE_CYCLASE_2"/>
    <property type="match status" value="2"/>
</dbReference>
<evidence type="ECO:0000256" key="2">
    <source>
        <dbReference type="ARBA" id="ARBA00022692"/>
    </source>
</evidence>
<dbReference type="EMBL" id="MPUH01001006">
    <property type="protein sequence ID" value="OMJ71277.1"/>
    <property type="molecule type" value="Genomic_DNA"/>
</dbReference>
<evidence type="ECO:0000256" key="13">
    <source>
        <dbReference type="SAM" id="Phobius"/>
    </source>
</evidence>
<dbReference type="InterPro" id="IPR018303">
    <property type="entry name" value="ATPase_P-typ_P_site"/>
</dbReference>
<dbReference type="Pfam" id="PF16212">
    <property type="entry name" value="PhoLip_ATPase_C"/>
    <property type="match status" value="1"/>
</dbReference>
<sequence>MSIRDREEELREIRVLGDDPEVKSIYHNNALRLSKYTWISILPKNLFEQFQRTSNIWFLIVSIFQLVPYQLNPTDAWTTILPLSILLLLTLLKDAYQDWKLKKQDILINSMDYYCWDGCNFSLKKSKDILVGDIVRVEESQIVPADTILLDCDNTSKFVFCDMARLTGTAVLKQVKAVEKHQKIILHTEEGMVVNSNLNCIIKVPEPNLDYSNFHGRLKLVGDPSSMELKANNLLFKGSTLLGTNTAICLAIYCGCESKMQLNSQTVFQKTSRLEDKVNKWIIYILVILSLLVLLSVLEFYFSNSSENSSNALEMIITFTLLYNNIIPISLFMVIDIIRFSQSYFLAKNIPGLKFNTEKLNENLGQVEYLLTDKTGTLTENNLKVKIVMVNDRIYYEQFDDILVTDEGRYESEMQSHKIKEGHDTDFLSHLKNILQYENESVAGEFVRCMALCNTLVKFKSDFLGSQDEIALVKLAGDLGFSLREISSCQKVLDAFGRLSLFEVVATRPFTTEIKKSRILVYEQGSGHGILYIKGDPLSMMPIINKQREEKQEILKKTTEMNEKGYRVMIMAYKEISIEEVFDFKSRVKKAEHSLLNFDGKIETMFKELEKKSEYLGFTCIEDEILPETILAVKNLKRAGIKIWVLSGDSFGNAVMTSRKSHVIDSDSAVVQLKENSDEFYCLKNLKTLITQYIIQGIHMNRTNGTSQYCIYEQTEAENEESQALNTSVNYNQGIRTNKVFRRLSNVDIVESEFDKAYEPSKLNYTVHIDRISFLTATNNENSRKLLVLLLVNARSVVFSMMMPEDKGKIVRMLKENVKFKPIVVAIGDGEADIPMIKMADVGISVNIHPTSVVKNFSDFSIRKFSDLEDLILKYGHWNYSRLARFLYLFLYKNFFLTVMLLSYTFYCSYSGTSLFDASLLVGYNIFFTTLPVMVMGIFDQDFTSFQIEEHSEIYILGIKGSLLDWRKMLVYSFIGIIQGVLLSVLIYFCIPYVIDVNGGTLTLELLGTMVYISLIMTVLIQIYLETYCYNVLYYISHGLSIFFLLIFLIVQNEVGFTNTDLLGIGLELKSSPFALFTIFCTSIICVIPYFALHFYSELFFPNSMFLLSDNTSNLIGYNRLEDYKNSLLSVYTHSSIWKSTSKDEKFSLNMKTLRYNLLHIEKEYKEMFLYENFFTVKWTAFAVWVLLIAWTIFSALLMNAEFLYTLSRIIICAGFGVLVFIIFTKHFRIYFKYYILGSIFLGLLTKFALEVGFRSTSILATSLIPSVSYVLLCVDWLNLTMLIFLNVVLVVVSLNIEFNDGTREYTILIIGYVILTIAISVTSAIVGYYLEIYKRTEYRLMNISNAGVERNQNILSLLLPPFVKNRVREGVRYIAETQDEVTVLFCDICDFESICTDYKPRELRIFLDSLFKIFDRLCESTGVTKIETVGKTYMACAGLNDSDQELPLAIQRIHHTRRVTELAFSMLQEVKTIRLTNGNWLNVKIGINTGPVIAGVVGYHKPQFSLVGDTINTASRMCSTLEEHNAIQITLSTYDYIKSNPEIFFTPNTVEAKGKGNLDTYIIKEILLENSSDIAGGPGSSHTSKILSMYSHNSSIRSAKRSSLYETYHNVFHDRLERADTALISTSSWCMIKFNESEREKDFRYNRLGTNSRMVLLSLLIALVAYCINLLLSLVSYFYLSNYSNLPIILGRGAVVISIAIILLLHHIIYMHMLYPLAILFVLLCMLIIALFGLIYSTNTPPDLTALEIMYIILILTHSSGASLFLIVCANLCVFIPWAVLAPYSPDNYLNITNLLLVACFSGINFLAVYIQGKKHRVNYNLNLLANKEIKETEKLLAQMMPPHVLEALQNDIAETDRLIEVTILYADIVGFTNWSSNKSPEEVVLMLSQFFTRFDKMCIEYDVYKVHTIGDCYVVLGYSGNKSRDPVVECYNVVKMAQSMVDIINEENEIQGIDLNMRIGIHTGEVIAGVIGTNTVRYDIWGRDVLIANKMESNGQPGFVNVSENTKNVLEKDPNYSFEFIFNKDVKIQTLDKFIPCYFIRNA</sequence>
<dbReference type="InterPro" id="IPR023299">
    <property type="entry name" value="ATPase_P-typ_cyto_dom_N"/>
</dbReference>
<accession>A0A1R2B3F8</accession>
<dbReference type="SUPFAM" id="SSF81665">
    <property type="entry name" value="Calcium ATPase, transmembrane domain M"/>
    <property type="match status" value="1"/>
</dbReference>
<feature type="domain" description="Guanylate cyclase" evidence="14">
    <location>
        <begin position="1864"/>
        <end position="1994"/>
    </location>
</feature>
<dbReference type="SMART" id="SM00044">
    <property type="entry name" value="CYCc"/>
    <property type="match status" value="2"/>
</dbReference>
<dbReference type="InterPro" id="IPR036412">
    <property type="entry name" value="HAD-like_sf"/>
</dbReference>
<dbReference type="Pfam" id="PF16209">
    <property type="entry name" value="PhoLip_ATPase_N"/>
    <property type="match status" value="1"/>
</dbReference>
<feature type="transmembrane region" description="Helical" evidence="13">
    <location>
        <begin position="281"/>
        <end position="303"/>
    </location>
</feature>
<dbReference type="InterPro" id="IPR032630">
    <property type="entry name" value="P_typ_ATPase_c"/>
</dbReference>
<feature type="transmembrane region" description="Helical" evidence="13">
    <location>
        <begin position="1071"/>
        <end position="1096"/>
    </location>
</feature>
<feature type="transmembrane region" description="Helical" evidence="13">
    <location>
        <begin position="1750"/>
        <end position="1781"/>
    </location>
</feature>
<dbReference type="SFLD" id="SFLDG00002">
    <property type="entry name" value="C1.7:_P-type_atpase_like"/>
    <property type="match status" value="1"/>
</dbReference>
<dbReference type="OrthoDB" id="354346at2759"/>
<feature type="transmembrane region" description="Helical" evidence="13">
    <location>
        <begin position="1032"/>
        <end position="1051"/>
    </location>
</feature>
<dbReference type="Gene3D" id="2.70.150.10">
    <property type="entry name" value="Calcium-transporting ATPase, cytoplasmic transduction domain A"/>
    <property type="match status" value="1"/>
</dbReference>
<evidence type="ECO:0000256" key="10">
    <source>
        <dbReference type="PIRSR" id="PIRSR606539-1"/>
    </source>
</evidence>
<feature type="transmembrane region" description="Helical" evidence="13">
    <location>
        <begin position="315"/>
        <end position="338"/>
    </location>
</feature>
<dbReference type="PROSITE" id="PS00154">
    <property type="entry name" value="ATPASE_E1_E2"/>
    <property type="match status" value="1"/>
</dbReference>
<dbReference type="Pfam" id="PF00211">
    <property type="entry name" value="Guanylate_cyc"/>
    <property type="match status" value="2"/>
</dbReference>
<dbReference type="SFLD" id="SFLDS00003">
    <property type="entry name" value="Haloacid_Dehalogenase"/>
    <property type="match status" value="1"/>
</dbReference>
<feature type="transmembrane region" description="Helical" evidence="13">
    <location>
        <begin position="1793"/>
        <end position="1812"/>
    </location>
</feature>
<dbReference type="InterPro" id="IPR029787">
    <property type="entry name" value="Nucleotide_cyclase"/>
</dbReference>
<feature type="binding site" evidence="11">
    <location>
        <position position="567"/>
    </location>
    <ligand>
        <name>ATP</name>
        <dbReference type="ChEBI" id="CHEBI:30616"/>
    </ligand>
</feature>
<dbReference type="GO" id="GO:0006897">
    <property type="term" value="P:endocytosis"/>
    <property type="evidence" value="ECO:0007669"/>
    <property type="project" value="TreeGrafter"/>
</dbReference>
<dbReference type="SUPFAM" id="SSF81653">
    <property type="entry name" value="Calcium ATPase, transduction domain A"/>
    <property type="match status" value="1"/>
</dbReference>
<keyword evidence="8 13" id="KW-1133">Transmembrane helix</keyword>
<feature type="binding site" evidence="11">
    <location>
        <position position="469"/>
    </location>
    <ligand>
        <name>ATP</name>
        <dbReference type="ChEBI" id="CHEBI:30616"/>
    </ligand>
</feature>
<feature type="binding site" evidence="11">
    <location>
        <position position="534"/>
    </location>
    <ligand>
        <name>ATP</name>
        <dbReference type="ChEBI" id="CHEBI:30616"/>
    </ligand>
</feature>
<dbReference type="InterPro" id="IPR008250">
    <property type="entry name" value="ATPase_P-typ_transduc_dom_A_sf"/>
</dbReference>
<dbReference type="SFLD" id="SFLDF00027">
    <property type="entry name" value="p-type_atpase"/>
    <property type="match status" value="1"/>
</dbReference>
<feature type="binding site" evidence="11">
    <location>
        <position position="375"/>
    </location>
    <ligand>
        <name>ATP</name>
        <dbReference type="ChEBI" id="CHEBI:30616"/>
    </ligand>
</feature>
<dbReference type="NCBIfam" id="TIGR01652">
    <property type="entry name" value="ATPase-Plipid"/>
    <property type="match status" value="1"/>
</dbReference>
<feature type="transmembrane region" description="Helical" evidence="13">
    <location>
        <begin position="970"/>
        <end position="995"/>
    </location>
</feature>
<dbReference type="InterPro" id="IPR044492">
    <property type="entry name" value="P_typ_ATPase_HD_dom"/>
</dbReference>
<organism evidence="15 16">
    <name type="scientific">Stentor coeruleus</name>
    <dbReference type="NCBI Taxonomy" id="5963"/>
    <lineage>
        <taxon>Eukaryota</taxon>
        <taxon>Sar</taxon>
        <taxon>Alveolata</taxon>
        <taxon>Ciliophora</taxon>
        <taxon>Postciliodesmatophora</taxon>
        <taxon>Heterotrichea</taxon>
        <taxon>Heterotrichida</taxon>
        <taxon>Stentoridae</taxon>
        <taxon>Stentor</taxon>
    </lineage>
</organism>
<dbReference type="InterPro" id="IPR023214">
    <property type="entry name" value="HAD_sf"/>
</dbReference>
<feature type="transmembrane region" description="Helical" evidence="13">
    <location>
        <begin position="1175"/>
        <end position="1197"/>
    </location>
</feature>
<feature type="binding site" evidence="11">
    <location>
        <position position="510"/>
    </location>
    <ligand>
        <name>ATP</name>
        <dbReference type="ChEBI" id="CHEBI:30616"/>
    </ligand>
</feature>
<feature type="binding site" evidence="12">
    <location>
        <position position="375"/>
    </location>
    <ligand>
        <name>Mg(2+)</name>
        <dbReference type="ChEBI" id="CHEBI:18420"/>
    </ligand>
</feature>
<feature type="binding site" evidence="12">
    <location>
        <position position="373"/>
    </location>
    <ligand>
        <name>Mg(2+)</name>
        <dbReference type="ChEBI" id="CHEBI:18420"/>
    </ligand>
</feature>
<dbReference type="GO" id="GO:0000287">
    <property type="term" value="F:magnesium ion binding"/>
    <property type="evidence" value="ECO:0007669"/>
    <property type="project" value="InterPro"/>
</dbReference>
<feature type="binding site" evidence="12">
    <location>
        <position position="833"/>
    </location>
    <ligand>
        <name>Mg(2+)</name>
        <dbReference type="ChEBI" id="CHEBI:18420"/>
    </ligand>
</feature>
<feature type="transmembrane region" description="Helical" evidence="13">
    <location>
        <begin position="1280"/>
        <end position="1297"/>
    </location>
</feature>
<feature type="binding site" evidence="12">
    <location>
        <position position="829"/>
    </location>
    <ligand>
        <name>Mg(2+)</name>
        <dbReference type="ChEBI" id="CHEBI:18420"/>
    </ligand>
</feature>
<dbReference type="InterPro" id="IPR001054">
    <property type="entry name" value="A/G_cyclase"/>
</dbReference>
<evidence type="ECO:0000256" key="6">
    <source>
        <dbReference type="ARBA" id="ARBA00022842"/>
    </source>
</evidence>
<dbReference type="PANTHER" id="PTHR24092:SF5">
    <property type="entry name" value="PHOSPHOLIPID-TRANSPORTING ATPASE"/>
    <property type="match status" value="1"/>
</dbReference>
<reference evidence="15 16" key="1">
    <citation type="submission" date="2016-11" db="EMBL/GenBank/DDBJ databases">
        <title>The macronuclear genome of Stentor coeruleus: a giant cell with tiny introns.</title>
        <authorList>
            <person name="Slabodnick M."/>
            <person name="Ruby J.G."/>
            <person name="Reiff S.B."/>
            <person name="Swart E.C."/>
            <person name="Gosai S."/>
            <person name="Prabakaran S."/>
            <person name="Witkowska E."/>
            <person name="Larue G.E."/>
            <person name="Fisher S."/>
            <person name="Freeman R.M."/>
            <person name="Gunawardena J."/>
            <person name="Chu W."/>
            <person name="Stover N.A."/>
            <person name="Gregory B.D."/>
            <person name="Nowacki M."/>
            <person name="Derisi J."/>
            <person name="Roy S.W."/>
            <person name="Marshall W.F."/>
            <person name="Sood P."/>
        </authorList>
    </citation>
    <scope>NUCLEOTIDE SEQUENCE [LARGE SCALE GENOMIC DNA]</scope>
    <source>
        <strain evidence="15">WM001</strain>
    </source>
</reference>
<dbReference type="GO" id="GO:0005768">
    <property type="term" value="C:endosome"/>
    <property type="evidence" value="ECO:0007669"/>
    <property type="project" value="TreeGrafter"/>
</dbReference>
<evidence type="ECO:0000256" key="5">
    <source>
        <dbReference type="ARBA" id="ARBA00022840"/>
    </source>
</evidence>
<feature type="binding site" evidence="11">
    <location>
        <position position="807"/>
    </location>
    <ligand>
        <name>ATP</name>
        <dbReference type="ChEBI" id="CHEBI:30616"/>
    </ligand>
</feature>
<dbReference type="GO" id="GO:0005802">
    <property type="term" value="C:trans-Golgi network"/>
    <property type="evidence" value="ECO:0007669"/>
    <property type="project" value="TreeGrafter"/>
</dbReference>
<dbReference type="SUPFAM" id="SSF81660">
    <property type="entry name" value="Metal cation-transporting ATPase, ATP-binding domain N"/>
    <property type="match status" value="1"/>
</dbReference>
<dbReference type="PANTHER" id="PTHR24092">
    <property type="entry name" value="PROBABLE PHOSPHOLIPID-TRANSPORTING ATPASE"/>
    <property type="match status" value="1"/>
</dbReference>
<feature type="active site" description="4-aspartylphosphate intermediate" evidence="10">
    <location>
        <position position="373"/>
    </location>
</feature>
<feature type="transmembrane region" description="Helical" evidence="13">
    <location>
        <begin position="886"/>
        <end position="907"/>
    </location>
</feature>
<evidence type="ECO:0000256" key="3">
    <source>
        <dbReference type="ARBA" id="ARBA00022723"/>
    </source>
</evidence>
<dbReference type="InterPro" id="IPR023298">
    <property type="entry name" value="ATPase_P-typ_TM_dom_sf"/>
</dbReference>
<feature type="transmembrane region" description="Helical" evidence="13">
    <location>
        <begin position="1203"/>
        <end position="1224"/>
    </location>
</feature>
<dbReference type="PRINTS" id="PR00119">
    <property type="entry name" value="CATATPASE"/>
</dbReference>
<feature type="transmembrane region" description="Helical" evidence="13">
    <location>
        <begin position="1309"/>
        <end position="1331"/>
    </location>
</feature>
<feature type="transmembrane region" description="Helical" evidence="13">
    <location>
        <begin position="1007"/>
        <end position="1025"/>
    </location>
</feature>
<dbReference type="Proteomes" id="UP000187209">
    <property type="component" value="Unassembled WGS sequence"/>
</dbReference>
<keyword evidence="7" id="KW-1278">Translocase</keyword>
<dbReference type="Gene3D" id="3.40.50.1000">
    <property type="entry name" value="HAD superfamily/HAD-like"/>
    <property type="match status" value="1"/>
</dbReference>
<feature type="binding site" evidence="11">
    <location>
        <position position="648"/>
    </location>
    <ligand>
        <name>ATP</name>
        <dbReference type="ChEBI" id="CHEBI:30616"/>
    </ligand>
</feature>
<dbReference type="GO" id="GO:0045332">
    <property type="term" value="P:phospholipid translocation"/>
    <property type="evidence" value="ECO:0007669"/>
    <property type="project" value="TreeGrafter"/>
</dbReference>
<feature type="transmembrane region" description="Helical" evidence="13">
    <location>
        <begin position="1718"/>
        <end position="1738"/>
    </location>
</feature>
<evidence type="ECO:0000256" key="11">
    <source>
        <dbReference type="PIRSR" id="PIRSR606539-2"/>
    </source>
</evidence>
<feature type="domain" description="Guanylate cyclase" evidence="14">
    <location>
        <begin position="1383"/>
        <end position="1519"/>
    </location>
</feature>
<feature type="transmembrane region" description="Helical" evidence="13">
    <location>
        <begin position="1687"/>
        <end position="1706"/>
    </location>
</feature>
<dbReference type="InterPro" id="IPR032631">
    <property type="entry name" value="P-type_ATPase_N"/>
</dbReference>
<feature type="transmembrane region" description="Helical" evidence="13">
    <location>
        <begin position="919"/>
        <end position="939"/>
    </location>
</feature>
<name>A0A1R2B3F8_9CILI</name>
<dbReference type="Gene3D" id="3.40.1110.10">
    <property type="entry name" value="Calcium-transporting ATPase, cytoplasmic domain N"/>
    <property type="match status" value="1"/>
</dbReference>
<comment type="cofactor">
    <cofactor evidence="12">
        <name>Mg(2+)</name>
        <dbReference type="ChEBI" id="CHEBI:18420"/>
    </cofactor>
</comment>
<dbReference type="Pfam" id="PF13246">
    <property type="entry name" value="Cation_ATPase"/>
    <property type="match status" value="1"/>
</dbReference>
<evidence type="ECO:0000313" key="15">
    <source>
        <dbReference type="EMBL" id="OMJ71277.1"/>
    </source>
</evidence>
<feature type="binding site" evidence="11">
    <location>
        <position position="833"/>
    </location>
    <ligand>
        <name>ATP</name>
        <dbReference type="ChEBI" id="CHEBI:30616"/>
    </ligand>
</feature>
<dbReference type="GO" id="GO:0035556">
    <property type="term" value="P:intracellular signal transduction"/>
    <property type="evidence" value="ECO:0007669"/>
    <property type="project" value="InterPro"/>
</dbReference>
<feature type="transmembrane region" description="Helical" evidence="13">
    <location>
        <begin position="1231"/>
        <end position="1250"/>
    </location>
</feature>
<dbReference type="CDD" id="cd07302">
    <property type="entry name" value="CHD"/>
    <property type="match status" value="2"/>
</dbReference>
<dbReference type="GO" id="GO:0006890">
    <property type="term" value="P:retrograde vesicle-mediated transport, Golgi to endoplasmic reticulum"/>
    <property type="evidence" value="ECO:0007669"/>
    <property type="project" value="TreeGrafter"/>
</dbReference>
<dbReference type="Gene3D" id="3.30.70.1230">
    <property type="entry name" value="Nucleotide cyclase"/>
    <property type="match status" value="2"/>
</dbReference>
<proteinExistence type="predicted"/>
<dbReference type="GO" id="GO:0009190">
    <property type="term" value="P:cyclic nucleotide biosynthetic process"/>
    <property type="evidence" value="ECO:0007669"/>
    <property type="project" value="InterPro"/>
</dbReference>
<evidence type="ECO:0000256" key="8">
    <source>
        <dbReference type="ARBA" id="ARBA00022989"/>
    </source>
</evidence>
<dbReference type="Pfam" id="PF08282">
    <property type="entry name" value="Hydrolase_3"/>
    <property type="match status" value="1"/>
</dbReference>
<feature type="transmembrane region" description="Helical" evidence="13">
    <location>
        <begin position="77"/>
        <end position="96"/>
    </location>
</feature>
<evidence type="ECO:0000259" key="14">
    <source>
        <dbReference type="PROSITE" id="PS50125"/>
    </source>
</evidence>
<keyword evidence="2 13" id="KW-0812">Transmembrane</keyword>
<evidence type="ECO:0000256" key="9">
    <source>
        <dbReference type="ARBA" id="ARBA00023136"/>
    </source>
</evidence>
<dbReference type="GO" id="GO:0005886">
    <property type="term" value="C:plasma membrane"/>
    <property type="evidence" value="ECO:0007669"/>
    <property type="project" value="TreeGrafter"/>
</dbReference>
<feature type="transmembrane region" description="Helical" evidence="13">
    <location>
        <begin position="1655"/>
        <end position="1681"/>
    </location>
</feature>
<keyword evidence="4 11" id="KW-0547">Nucleotide-binding</keyword>
<dbReference type="SUPFAM" id="SSF56784">
    <property type="entry name" value="HAD-like"/>
    <property type="match status" value="1"/>
</dbReference>
<feature type="binding site" evidence="11">
    <location>
        <position position="649"/>
    </location>
    <ligand>
        <name>ATP</name>
        <dbReference type="ChEBI" id="CHEBI:30616"/>
    </ligand>
</feature>
<gene>
    <name evidence="15" type="ORF">SteCoe_30555</name>
</gene>
<dbReference type="GO" id="GO:0005524">
    <property type="term" value="F:ATP binding"/>
    <property type="evidence" value="ECO:0007669"/>
    <property type="project" value="UniProtKB-KW"/>
</dbReference>
<feature type="binding site" evidence="11">
    <location>
        <position position="373"/>
    </location>
    <ligand>
        <name>ATP</name>
        <dbReference type="ChEBI" id="CHEBI:30616"/>
    </ligand>
</feature>
<dbReference type="InterPro" id="IPR006539">
    <property type="entry name" value="P-type_ATPase_IV"/>
</dbReference>
<keyword evidence="9 13" id="KW-0472">Membrane</keyword>
<dbReference type="GO" id="GO:0140326">
    <property type="term" value="F:ATPase-coupled intramembrane lipid transporter activity"/>
    <property type="evidence" value="ECO:0007669"/>
    <property type="project" value="InterPro"/>
</dbReference>
<feature type="transmembrane region" description="Helical" evidence="13">
    <location>
        <begin position="54"/>
        <end position="71"/>
    </location>
</feature>